<evidence type="ECO:0000256" key="3">
    <source>
        <dbReference type="ARBA" id="ARBA00012663"/>
    </source>
</evidence>
<protein>
    <recommendedName>
        <fullName evidence="3">beta-N-acetylhexosaminidase</fullName>
        <ecNumber evidence="3">3.2.1.52</ecNumber>
    </recommendedName>
</protein>
<dbReference type="Gene3D" id="3.20.20.300">
    <property type="entry name" value="Glycoside hydrolase, family 3, N-terminal domain"/>
    <property type="match status" value="1"/>
</dbReference>
<dbReference type="AlphaFoldDB" id="A0A2S7V0B9"/>
<keyword evidence="4" id="KW-0378">Hydrolase</keyword>
<proteinExistence type="inferred from homology"/>
<dbReference type="InterPro" id="IPR050226">
    <property type="entry name" value="NagZ_Beta-hexosaminidase"/>
</dbReference>
<dbReference type="EMBL" id="MSCH01000003">
    <property type="protein sequence ID" value="PQJ55192.1"/>
    <property type="molecule type" value="Genomic_DNA"/>
</dbReference>
<dbReference type="InterPro" id="IPR036881">
    <property type="entry name" value="Glyco_hydro_3_C_sf"/>
</dbReference>
<reference evidence="7 8" key="1">
    <citation type="submission" date="2016-12" db="EMBL/GenBank/DDBJ databases">
        <title>Diversity of luminous bacteria.</title>
        <authorList>
            <person name="Yoshizawa S."/>
            <person name="Kogure K."/>
        </authorList>
    </citation>
    <scope>NUCLEOTIDE SEQUENCE [LARGE SCALE GENOMIC DNA]</scope>
    <source>
        <strain evidence="7 8">SA4-48</strain>
    </source>
</reference>
<evidence type="ECO:0000259" key="6">
    <source>
        <dbReference type="Pfam" id="PF00933"/>
    </source>
</evidence>
<evidence type="ECO:0000256" key="2">
    <source>
        <dbReference type="ARBA" id="ARBA00005336"/>
    </source>
</evidence>
<dbReference type="InterPro" id="IPR019800">
    <property type="entry name" value="Glyco_hydro_3_AS"/>
</dbReference>
<name>A0A2S7V0B9_9GAMM</name>
<keyword evidence="8" id="KW-1185">Reference proteome</keyword>
<dbReference type="PANTHER" id="PTHR30480">
    <property type="entry name" value="BETA-HEXOSAMINIDASE-RELATED"/>
    <property type="match status" value="1"/>
</dbReference>
<evidence type="ECO:0000313" key="7">
    <source>
        <dbReference type="EMBL" id="PQJ55192.1"/>
    </source>
</evidence>
<keyword evidence="5" id="KW-0326">Glycosidase</keyword>
<dbReference type="InterPro" id="IPR001764">
    <property type="entry name" value="Glyco_hydro_3_N"/>
</dbReference>
<dbReference type="OrthoDB" id="9786661at2"/>
<dbReference type="EC" id="3.2.1.52" evidence="3"/>
<feature type="domain" description="Glycoside hydrolase family 3 N-terminal" evidence="6">
    <location>
        <begin position="28"/>
        <end position="357"/>
    </location>
</feature>
<comment type="caution">
    <text evidence="7">The sequence shown here is derived from an EMBL/GenBank/DDBJ whole genome shotgun (WGS) entry which is preliminary data.</text>
</comment>
<dbReference type="InterPro" id="IPR017853">
    <property type="entry name" value="GH"/>
</dbReference>
<evidence type="ECO:0000313" key="8">
    <source>
        <dbReference type="Proteomes" id="UP000239007"/>
    </source>
</evidence>
<comment type="similarity">
    <text evidence="2">Belongs to the glycosyl hydrolase 3 family.</text>
</comment>
<dbReference type="InterPro" id="IPR036962">
    <property type="entry name" value="Glyco_hydro_3_N_sf"/>
</dbReference>
<comment type="catalytic activity">
    <reaction evidence="1">
        <text>Hydrolysis of terminal non-reducing N-acetyl-D-hexosamine residues in N-acetyl-beta-D-hexosaminides.</text>
        <dbReference type="EC" id="3.2.1.52"/>
    </reaction>
</comment>
<dbReference type="GO" id="GO:0009254">
    <property type="term" value="P:peptidoglycan turnover"/>
    <property type="evidence" value="ECO:0007669"/>
    <property type="project" value="TreeGrafter"/>
</dbReference>
<organism evidence="7 8">
    <name type="scientific">Psychrosphaera saromensis</name>
    <dbReference type="NCBI Taxonomy" id="716813"/>
    <lineage>
        <taxon>Bacteria</taxon>
        <taxon>Pseudomonadati</taxon>
        <taxon>Pseudomonadota</taxon>
        <taxon>Gammaproteobacteria</taxon>
        <taxon>Alteromonadales</taxon>
        <taxon>Pseudoalteromonadaceae</taxon>
        <taxon>Psychrosphaera</taxon>
    </lineage>
</organism>
<evidence type="ECO:0000256" key="4">
    <source>
        <dbReference type="ARBA" id="ARBA00022801"/>
    </source>
</evidence>
<dbReference type="Pfam" id="PF00933">
    <property type="entry name" value="Glyco_hydro_3"/>
    <property type="match status" value="1"/>
</dbReference>
<dbReference type="GO" id="GO:0005975">
    <property type="term" value="P:carbohydrate metabolic process"/>
    <property type="evidence" value="ECO:0007669"/>
    <property type="project" value="InterPro"/>
</dbReference>
<dbReference type="GO" id="GO:0004563">
    <property type="term" value="F:beta-N-acetylhexosaminidase activity"/>
    <property type="evidence" value="ECO:0007669"/>
    <property type="project" value="UniProtKB-EC"/>
</dbReference>
<dbReference type="PROSITE" id="PS00775">
    <property type="entry name" value="GLYCOSYL_HYDROL_F3"/>
    <property type="match status" value="1"/>
</dbReference>
<dbReference type="Proteomes" id="UP000239007">
    <property type="component" value="Unassembled WGS sequence"/>
</dbReference>
<dbReference type="PANTHER" id="PTHR30480:SF13">
    <property type="entry name" value="BETA-HEXOSAMINIDASE"/>
    <property type="match status" value="1"/>
</dbReference>
<evidence type="ECO:0000256" key="1">
    <source>
        <dbReference type="ARBA" id="ARBA00001231"/>
    </source>
</evidence>
<evidence type="ECO:0000256" key="5">
    <source>
        <dbReference type="ARBA" id="ARBA00023295"/>
    </source>
</evidence>
<dbReference type="Gene3D" id="3.40.50.1700">
    <property type="entry name" value="Glycoside hydrolase family 3 C-terminal domain"/>
    <property type="match status" value="1"/>
</dbReference>
<sequence length="592" mass="65184">MLDLRYYCPDRVENSNPNKNPCKTPMTKLPQELADMITNSNLGGIILFSDNLQNTAQIVQLTHDLQQAAARSSSKIPLFISVDQEGGRVARLPRATSTSFSGNMAIGATYKKYGTKYATMVGDVLGQELSATGFNVNHGPNVDVNINPNNPVINVRSFGENPSTVAKLGLAQLQAMQKHNVIGTLKHFPGHGDTSVDSHTGLPRVNHSLYKIKQVDLAPFQYAIDNKQVDMIMTAHIQYPELDNSTFLSKSGDVMMKPATMSKKILTDLLRTDMGYQGLIITDALDMRGISAFFSETEAVVETFNAGADIALMPFKVRFKQDITQLPNLLNELNQAIYSKRLDTKQTLNSLQRILSVKEKYLLKSQLPNAAKTNQDQANEILASDKHRELEQELSDRSVTLIKGSPKLNTKITSLHLLMPDQSKCVALTTAIKKVKPKLTLSCSSILNSSDAADMKQINQANAVLAGSITPYQSMAEMGGMDDMAAFNKAFGSLSSNKKRLDSKLKSLLRYAKQLNKPVTFVSLRMPYEAEQYSIYADTIIATYAYNQYQDINTGEITSPVYNSLAKLIAGKLTPTGSLPVSLDMNKIKAQH</sequence>
<accession>A0A2S7V0B9</accession>
<gene>
    <name evidence="7" type="ORF">BTO11_07035</name>
</gene>
<dbReference type="SUPFAM" id="SSF51445">
    <property type="entry name" value="(Trans)glycosidases"/>
    <property type="match status" value="1"/>
</dbReference>